<dbReference type="InterPro" id="IPR023311">
    <property type="entry name" value="Methusela_ecto_dom_2"/>
</dbReference>
<dbReference type="Gene3D" id="2.170.180.11">
    <property type="entry name" value="Methuselah ectodomain, domain 2"/>
    <property type="match status" value="1"/>
</dbReference>
<evidence type="ECO:0000256" key="7">
    <source>
        <dbReference type="ARBA" id="ARBA00023136"/>
    </source>
</evidence>
<name>A0A9P0F3E7_BEMTA</name>
<keyword evidence="5 11" id="KW-1133">Transmembrane helix</keyword>
<feature type="transmembrane region" description="Helical" evidence="11">
    <location>
        <begin position="439"/>
        <end position="463"/>
    </location>
</feature>
<dbReference type="PANTHER" id="PTHR46953:SF1">
    <property type="entry name" value="G-PROTEIN COUPLED RECEPTOR MTH-LIKE 1-RELATED"/>
    <property type="match status" value="1"/>
</dbReference>
<evidence type="ECO:0000259" key="13">
    <source>
        <dbReference type="PROSITE" id="PS50261"/>
    </source>
</evidence>
<dbReference type="Pfam" id="PF00002">
    <property type="entry name" value="7tm_2"/>
    <property type="match status" value="1"/>
</dbReference>
<evidence type="ECO:0000256" key="6">
    <source>
        <dbReference type="ARBA" id="ARBA00023040"/>
    </source>
</evidence>
<keyword evidence="9" id="KW-0807">Transducer</keyword>
<evidence type="ECO:0000256" key="10">
    <source>
        <dbReference type="SAM" id="MobiDB-lite"/>
    </source>
</evidence>
<feature type="signal peptide" evidence="12">
    <location>
        <begin position="1"/>
        <end position="19"/>
    </location>
</feature>
<proteinExistence type="inferred from homology"/>
<dbReference type="GO" id="GO:0004930">
    <property type="term" value="F:G protein-coupled receptor activity"/>
    <property type="evidence" value="ECO:0007669"/>
    <property type="project" value="UniProtKB-KW"/>
</dbReference>
<accession>A0A9P0F3E7</accession>
<dbReference type="InterPro" id="IPR017981">
    <property type="entry name" value="GPCR_2-like_7TM"/>
</dbReference>
<dbReference type="InterPro" id="IPR052808">
    <property type="entry name" value="GPCR_Mth-like"/>
</dbReference>
<feature type="chain" id="PRO_5040246973" description="G-protein coupled receptors family 2 profile 2 domain-containing protein" evidence="12">
    <location>
        <begin position="20"/>
        <end position="680"/>
    </location>
</feature>
<evidence type="ECO:0000313" key="15">
    <source>
        <dbReference type="Proteomes" id="UP001152759"/>
    </source>
</evidence>
<keyword evidence="6" id="KW-0297">G-protein coupled receptor</keyword>
<evidence type="ECO:0000313" key="14">
    <source>
        <dbReference type="EMBL" id="CAH0390296.1"/>
    </source>
</evidence>
<dbReference type="Proteomes" id="UP001152759">
    <property type="component" value="Chromosome 5"/>
</dbReference>
<dbReference type="Gene3D" id="1.20.1070.10">
    <property type="entry name" value="Rhodopsin 7-helix transmembrane proteins"/>
    <property type="match status" value="1"/>
</dbReference>
<keyword evidence="7 11" id="KW-0472">Membrane</keyword>
<feature type="transmembrane region" description="Helical" evidence="11">
    <location>
        <begin position="586"/>
        <end position="602"/>
    </location>
</feature>
<evidence type="ECO:0000256" key="8">
    <source>
        <dbReference type="ARBA" id="ARBA00023170"/>
    </source>
</evidence>
<feature type="region of interest" description="Disordered" evidence="10">
    <location>
        <begin position="655"/>
        <end position="680"/>
    </location>
</feature>
<dbReference type="CDD" id="cd15039">
    <property type="entry name" value="7tmB3_Methuselah-like"/>
    <property type="match status" value="1"/>
</dbReference>
<comment type="similarity">
    <text evidence="2">Belongs to the G-protein coupled receptor 2 family. Mth subfamily.</text>
</comment>
<feature type="transmembrane region" description="Helical" evidence="11">
    <location>
        <begin position="614"/>
        <end position="636"/>
    </location>
</feature>
<evidence type="ECO:0000256" key="3">
    <source>
        <dbReference type="ARBA" id="ARBA00022692"/>
    </source>
</evidence>
<gene>
    <name evidence="14" type="ORF">BEMITA_LOCUS9033</name>
</gene>
<dbReference type="PROSITE" id="PS50261">
    <property type="entry name" value="G_PROTEIN_RECEP_F2_4"/>
    <property type="match status" value="1"/>
</dbReference>
<organism evidence="14 15">
    <name type="scientific">Bemisia tabaci</name>
    <name type="common">Sweetpotato whitefly</name>
    <name type="synonym">Aleurodes tabaci</name>
    <dbReference type="NCBI Taxonomy" id="7038"/>
    <lineage>
        <taxon>Eukaryota</taxon>
        <taxon>Metazoa</taxon>
        <taxon>Ecdysozoa</taxon>
        <taxon>Arthropoda</taxon>
        <taxon>Hexapoda</taxon>
        <taxon>Insecta</taxon>
        <taxon>Pterygota</taxon>
        <taxon>Neoptera</taxon>
        <taxon>Paraneoptera</taxon>
        <taxon>Hemiptera</taxon>
        <taxon>Sternorrhyncha</taxon>
        <taxon>Aleyrodoidea</taxon>
        <taxon>Aleyrodidae</taxon>
        <taxon>Aleyrodinae</taxon>
        <taxon>Bemisia</taxon>
    </lineage>
</organism>
<feature type="transmembrane region" description="Helical" evidence="11">
    <location>
        <begin position="365"/>
        <end position="390"/>
    </location>
</feature>
<protein>
    <recommendedName>
        <fullName evidence="13">G-protein coupled receptors family 2 profile 2 domain-containing protein</fullName>
    </recommendedName>
</protein>
<evidence type="ECO:0000256" key="12">
    <source>
        <dbReference type="SAM" id="SignalP"/>
    </source>
</evidence>
<dbReference type="GO" id="GO:0016020">
    <property type="term" value="C:membrane"/>
    <property type="evidence" value="ECO:0007669"/>
    <property type="project" value="UniProtKB-SubCell"/>
</dbReference>
<keyword evidence="8" id="KW-0675">Receptor</keyword>
<dbReference type="InterPro" id="IPR036272">
    <property type="entry name" value="Methuselah_N_sf"/>
</dbReference>
<dbReference type="EMBL" id="OU963866">
    <property type="protein sequence ID" value="CAH0390296.1"/>
    <property type="molecule type" value="Genomic_DNA"/>
</dbReference>
<evidence type="ECO:0000256" key="2">
    <source>
        <dbReference type="ARBA" id="ARBA00008979"/>
    </source>
</evidence>
<feature type="transmembrane region" description="Helical" evidence="11">
    <location>
        <begin position="483"/>
        <end position="504"/>
    </location>
</feature>
<dbReference type="InterPro" id="IPR000832">
    <property type="entry name" value="GPCR_2_secretin-like"/>
</dbReference>
<keyword evidence="4 12" id="KW-0732">Signal</keyword>
<keyword evidence="15" id="KW-1185">Reference proteome</keyword>
<dbReference type="SUPFAM" id="SSF63877">
    <property type="entry name" value="Methuselah ectodomain"/>
    <property type="match status" value="1"/>
</dbReference>
<dbReference type="PANTHER" id="PTHR46953">
    <property type="entry name" value="G-PROTEIN COUPLED RECEPTOR MTH-LIKE 1-RELATED"/>
    <property type="match status" value="1"/>
</dbReference>
<dbReference type="KEGG" id="btab:109037425"/>
<evidence type="ECO:0000256" key="4">
    <source>
        <dbReference type="ARBA" id="ARBA00022729"/>
    </source>
</evidence>
<sequence length="680" mass="75991">MRRLGAACALVLLLVPALGLIARKCCHQDQKLRLLNATSVECVPATGHQLFSHFFASHAVVYGIPPACPDPELVDLSEKYFVTCVDVAGDTPVGLHCAQLPNYITPAPRVDTLKKCCPQFRRYNTARQTCWAGLHSPTATSELLRVVFSNFTSGFADLSFGPPECATGDVLVDLVVPRTRVWFQDSGSLLVHPLGVAHPTLIVPESMCVDLADDSESVVVRTCQDYRVVCQLNRKPCVRKCCRDGESLFGARCERSQHVADLQLHKVHGRDRMPIPVPSARPAFSYGLGCQKYPLNPYEDDADQNFLLLNDSLFLPYSSQVVPSERYCVEHVVSHSDELNGTHAFVCFGEYFLAETSSWLVTSPLYIGIFVLMIMSCVCLLLTFLVYMCIPFLHGSLHGKTLMSHIAALLVAFVCLTILQNETNGTKKGTFLSNEACTILGYLLHYTFLSAFFWLNVISFDIWWTFGTIRPFISKKADERRRFIFYSIYGWGFSALLTSVTIFADTHPNLIPRVLRPEMGTISCFLSTRTYGLLVFFCVPVSIAFSMNITLFILTANYCYKTKSRLEKLAVTDPAKKKYKTDKNKLIVMGKLIVMMGLTWAVEVISRLELLPLQAWYLCDLVNALQGFLIFITFVLKPRVLSSLANRLRSHQPSTSTMFTTAASDSRINHSGRSSSRASQ</sequence>
<comment type="subcellular location">
    <subcellularLocation>
        <location evidence="1">Membrane</location>
        <topology evidence="1">Multi-pass membrane protein</topology>
    </subcellularLocation>
</comment>
<evidence type="ECO:0000256" key="11">
    <source>
        <dbReference type="SAM" id="Phobius"/>
    </source>
</evidence>
<evidence type="ECO:0000256" key="5">
    <source>
        <dbReference type="ARBA" id="ARBA00022989"/>
    </source>
</evidence>
<feature type="domain" description="G-protein coupled receptors family 2 profile 2" evidence="13">
    <location>
        <begin position="365"/>
        <end position="638"/>
    </location>
</feature>
<evidence type="ECO:0000256" key="9">
    <source>
        <dbReference type="ARBA" id="ARBA00023224"/>
    </source>
</evidence>
<keyword evidence="3 11" id="KW-0812">Transmembrane</keyword>
<dbReference type="AlphaFoldDB" id="A0A9P0F3E7"/>
<reference evidence="14" key="1">
    <citation type="submission" date="2021-12" db="EMBL/GenBank/DDBJ databases">
        <authorList>
            <person name="King R."/>
        </authorList>
    </citation>
    <scope>NUCLEOTIDE SEQUENCE</scope>
</reference>
<feature type="transmembrane region" description="Helical" evidence="11">
    <location>
        <begin position="533"/>
        <end position="560"/>
    </location>
</feature>
<dbReference type="GO" id="GO:0007166">
    <property type="term" value="P:cell surface receptor signaling pathway"/>
    <property type="evidence" value="ECO:0007669"/>
    <property type="project" value="InterPro"/>
</dbReference>
<evidence type="ECO:0000256" key="1">
    <source>
        <dbReference type="ARBA" id="ARBA00004141"/>
    </source>
</evidence>
<feature type="transmembrane region" description="Helical" evidence="11">
    <location>
        <begin position="402"/>
        <end position="419"/>
    </location>
</feature>